<evidence type="ECO:0000313" key="1">
    <source>
        <dbReference type="EMBL" id="MBX40215.1"/>
    </source>
</evidence>
<dbReference type="AlphaFoldDB" id="A0A2P2NCL1"/>
<proteinExistence type="predicted"/>
<accession>A0A2P2NCL1</accession>
<sequence length="32" mass="3915">MRDRRNYHQSPTTKLMRLFCFFESKKLPRLGG</sequence>
<name>A0A2P2NCL1_RHIMU</name>
<dbReference type="EMBL" id="GGEC01059731">
    <property type="protein sequence ID" value="MBX40215.1"/>
    <property type="molecule type" value="Transcribed_RNA"/>
</dbReference>
<protein>
    <submittedName>
        <fullName evidence="1">Uncharacterized protein</fullName>
    </submittedName>
</protein>
<reference evidence="1" key="1">
    <citation type="submission" date="2018-02" db="EMBL/GenBank/DDBJ databases">
        <title>Rhizophora mucronata_Transcriptome.</title>
        <authorList>
            <person name="Meera S.P."/>
            <person name="Sreeshan A."/>
            <person name="Augustine A."/>
        </authorList>
    </citation>
    <scope>NUCLEOTIDE SEQUENCE</scope>
    <source>
        <tissue evidence="1">Leaf</tissue>
    </source>
</reference>
<organism evidence="1">
    <name type="scientific">Rhizophora mucronata</name>
    <name type="common">Asiatic mangrove</name>
    <dbReference type="NCBI Taxonomy" id="61149"/>
    <lineage>
        <taxon>Eukaryota</taxon>
        <taxon>Viridiplantae</taxon>
        <taxon>Streptophyta</taxon>
        <taxon>Embryophyta</taxon>
        <taxon>Tracheophyta</taxon>
        <taxon>Spermatophyta</taxon>
        <taxon>Magnoliopsida</taxon>
        <taxon>eudicotyledons</taxon>
        <taxon>Gunneridae</taxon>
        <taxon>Pentapetalae</taxon>
        <taxon>rosids</taxon>
        <taxon>fabids</taxon>
        <taxon>Malpighiales</taxon>
        <taxon>Rhizophoraceae</taxon>
        <taxon>Rhizophora</taxon>
    </lineage>
</organism>